<dbReference type="Proteomes" id="UP000288587">
    <property type="component" value="Unassembled WGS sequence"/>
</dbReference>
<dbReference type="PANTHER" id="PTHR21432:SF20">
    <property type="entry name" value="ACETYL-COA HYDROLASE"/>
    <property type="match status" value="1"/>
</dbReference>
<dbReference type="GO" id="GO:0016787">
    <property type="term" value="F:hydrolase activity"/>
    <property type="evidence" value="ECO:0007669"/>
    <property type="project" value="UniProtKB-KW"/>
</dbReference>
<dbReference type="GO" id="GO:0006083">
    <property type="term" value="P:acetate metabolic process"/>
    <property type="evidence" value="ECO:0007669"/>
    <property type="project" value="InterPro"/>
</dbReference>
<dbReference type="EMBL" id="SACM01000004">
    <property type="protein sequence ID" value="RVT83746.1"/>
    <property type="molecule type" value="Genomic_DNA"/>
</dbReference>
<keyword evidence="2" id="KW-0378">Hydrolase</keyword>
<sequence>MTTVLNHLDAAVDAVLARVQGPIVLGLPLGIGKPNPFVNRLYARMKADPSRPLTIITALSLEVPTGKSELEQHFLAPLVERVFKDYPDLAYVKDLRGGTLPPHIQVREFFFKTGDYLSNELAQQQYISTNYTFVARDMLGQGLNVIAQAVATQGQGEDWRLSLSSNPDVILELVERFAETGQPLLKVGVVNREMPFMPNGAEVSPDFFDLVVTDPAATHTLFAPPNAKVSTADHAIGLHASSLVKDGGTLQIGIGSLGDAIAQALIVRERHGAEYRRILEGLCPEGLAGRELGRFEQGLYGCSEMFVNGFLQLIEAGLIRREVYGDAVLQALVNEGRIDPAAPGEAALQALREEGRISEPPTAEDLAFLKRFGLLVVGPDGALEPGARLRSGHCMTGGFFLGPGDFYERLRTMPAERKARIDMTRIDFINQLYGHSAEETQLKRVQRRHARFMNTTMKVTLLGAAASDALESGQVVSGVGGQYNFVAMAHALPDARSILMLRATHDTKDGPVSNLVFSYGHTTIPRHLRDIVITEYGVADLRAQPDHEVVQRLIRIADSRFQPELVSAAQAHGKLPRDWQLPEAWTHNTPQALDDRLHPWTVAGLLPGFPFGTDLTADELKMVAALRRLKKATQHPVELVTMALKSLWEGKEAPPAYLERLGLDEAQGFKGLLLKRLFAGNL</sequence>
<dbReference type="InterPro" id="IPR046433">
    <property type="entry name" value="ActCoA_hydro"/>
</dbReference>
<dbReference type="RefSeq" id="WP_127683710.1">
    <property type="nucleotide sequence ID" value="NZ_SACM01000004.1"/>
</dbReference>
<dbReference type="PANTHER" id="PTHR21432">
    <property type="entry name" value="ACETYL-COA HYDROLASE-RELATED"/>
    <property type="match status" value="1"/>
</dbReference>
<dbReference type="GO" id="GO:0008775">
    <property type="term" value="F:acetate CoA-transferase activity"/>
    <property type="evidence" value="ECO:0007669"/>
    <property type="project" value="InterPro"/>
</dbReference>
<reference evidence="2 3" key="1">
    <citation type="submission" date="2019-01" db="EMBL/GenBank/DDBJ databases">
        <authorList>
            <person name="Chen W.-M."/>
        </authorList>
    </citation>
    <scope>NUCLEOTIDE SEQUENCE [LARGE SCALE GENOMIC DNA]</scope>
    <source>
        <strain evidence="2 3">CCP-18</strain>
    </source>
</reference>
<dbReference type="SUPFAM" id="SSF100950">
    <property type="entry name" value="NagB/RpiA/CoA transferase-like"/>
    <property type="match status" value="1"/>
</dbReference>
<protein>
    <submittedName>
        <fullName evidence="2">Acetyl-CoA hydrolase</fullName>
    </submittedName>
</protein>
<proteinExistence type="predicted"/>
<evidence type="ECO:0000313" key="3">
    <source>
        <dbReference type="Proteomes" id="UP000288587"/>
    </source>
</evidence>
<feature type="domain" description="Acetyl-CoA hydrolase/transferase C-terminal" evidence="1">
    <location>
        <begin position="404"/>
        <end position="568"/>
    </location>
</feature>
<keyword evidence="3" id="KW-1185">Reference proteome</keyword>
<comment type="caution">
    <text evidence="2">The sequence shown here is derived from an EMBL/GenBank/DDBJ whole genome shotgun (WGS) entry which is preliminary data.</text>
</comment>
<accession>A0A3S2VCW2</accession>
<dbReference type="AlphaFoldDB" id="A0A3S2VCW2"/>
<dbReference type="InterPro" id="IPR037171">
    <property type="entry name" value="NagB/RpiA_transferase-like"/>
</dbReference>
<dbReference type="Pfam" id="PF13336">
    <property type="entry name" value="AcetylCoA_hyd_C"/>
    <property type="match status" value="1"/>
</dbReference>
<dbReference type="InterPro" id="IPR026888">
    <property type="entry name" value="AcetylCoA_hyd_C"/>
</dbReference>
<evidence type="ECO:0000259" key="1">
    <source>
        <dbReference type="Pfam" id="PF13336"/>
    </source>
</evidence>
<name>A0A3S2VCW2_9BURK</name>
<dbReference type="OrthoDB" id="9801795at2"/>
<dbReference type="InterPro" id="IPR038460">
    <property type="entry name" value="AcetylCoA_hyd_C_sf"/>
</dbReference>
<dbReference type="Gene3D" id="3.40.1080.20">
    <property type="entry name" value="Acetyl-CoA hydrolase/transferase C-terminal domain"/>
    <property type="match status" value="1"/>
</dbReference>
<gene>
    <name evidence="2" type="ORF">EOD73_14350</name>
</gene>
<evidence type="ECO:0000313" key="2">
    <source>
        <dbReference type="EMBL" id="RVT83746.1"/>
    </source>
</evidence>
<organism evidence="2 3">
    <name type="scientific">Inhella crocodyli</name>
    <dbReference type="NCBI Taxonomy" id="2499851"/>
    <lineage>
        <taxon>Bacteria</taxon>
        <taxon>Pseudomonadati</taxon>
        <taxon>Pseudomonadota</taxon>
        <taxon>Betaproteobacteria</taxon>
        <taxon>Burkholderiales</taxon>
        <taxon>Sphaerotilaceae</taxon>
        <taxon>Inhella</taxon>
    </lineage>
</organism>
<dbReference type="Gene3D" id="3.30.750.70">
    <property type="entry name" value="4-hydroxybutyrate coenzyme like domains"/>
    <property type="match status" value="1"/>
</dbReference>